<accession>B2A644</accession>
<gene>
    <name evidence="6" type="ordered locus">Nther_1890</name>
</gene>
<dbReference type="RefSeq" id="WP_012448325.1">
    <property type="nucleotide sequence ID" value="NC_010718.1"/>
</dbReference>
<feature type="transmembrane region" description="Helical" evidence="5">
    <location>
        <begin position="131"/>
        <end position="154"/>
    </location>
</feature>
<dbReference type="EMBL" id="CP001034">
    <property type="protein sequence ID" value="ACB85461.1"/>
    <property type="molecule type" value="Genomic_DNA"/>
</dbReference>
<keyword evidence="1" id="KW-1003">Cell membrane</keyword>
<evidence type="ECO:0000256" key="4">
    <source>
        <dbReference type="ARBA" id="ARBA00023136"/>
    </source>
</evidence>
<dbReference type="InterPro" id="IPR014205">
    <property type="entry name" value="Spore_YtaF"/>
</dbReference>
<sequence length="207" mass="22207">MPELFPLVALSLAVSLDGLAAGFAYGLKNIKIPLSSLLLLSVTSAISIAISMFFGRIVADLISPGIAEIMGGVILVVLGFWFIIQNLAITSKAYHQEENDQADRKNIIENVMDDPIKADLDSSGVISLKEAIILGIALAMDAFSAGFAASLMGFHSIITPFFVGLCKFIFVPMGVNFGFNLFSKVDRSKVAFLPGIILIMLGLLNFF</sequence>
<reference evidence="6 7" key="2">
    <citation type="journal article" date="2011" name="J. Bacteriol.">
        <title>Complete genome sequence of the anaerobic, halophilic alkalithermophile Natranaerobius thermophilus JW/NM-WN-LF.</title>
        <authorList>
            <person name="Zhao B."/>
            <person name="Mesbah N.M."/>
            <person name="Dalin E."/>
            <person name="Goodwin L."/>
            <person name="Nolan M."/>
            <person name="Pitluck S."/>
            <person name="Chertkov O."/>
            <person name="Brettin T.S."/>
            <person name="Han J."/>
            <person name="Larimer F.W."/>
            <person name="Land M.L."/>
            <person name="Hauser L."/>
            <person name="Kyrpides N."/>
            <person name="Wiegel J."/>
        </authorList>
    </citation>
    <scope>NUCLEOTIDE SEQUENCE [LARGE SCALE GENOMIC DNA]</scope>
    <source>
        <strain evidence="7">ATCC BAA-1301 / DSM 18059 / JW/NM-WN-LF</strain>
    </source>
</reference>
<dbReference type="NCBIfam" id="TIGR02840">
    <property type="entry name" value="spore_YtaF"/>
    <property type="match status" value="1"/>
</dbReference>
<feature type="transmembrane region" description="Helical" evidence="5">
    <location>
        <begin position="161"/>
        <end position="182"/>
    </location>
</feature>
<dbReference type="KEGG" id="nth:Nther_1890"/>
<dbReference type="OrthoDB" id="1679205at2"/>
<reference evidence="6 7" key="1">
    <citation type="submission" date="2008-04" db="EMBL/GenBank/DDBJ databases">
        <title>Complete sequence of chromosome of Natranaerobius thermophilus JW/NM-WN-LF.</title>
        <authorList>
            <consortium name="US DOE Joint Genome Institute"/>
            <person name="Copeland A."/>
            <person name="Lucas S."/>
            <person name="Lapidus A."/>
            <person name="Glavina del Rio T."/>
            <person name="Dalin E."/>
            <person name="Tice H."/>
            <person name="Bruce D."/>
            <person name="Goodwin L."/>
            <person name="Pitluck S."/>
            <person name="Chertkov O."/>
            <person name="Brettin T."/>
            <person name="Detter J.C."/>
            <person name="Han C."/>
            <person name="Kuske C.R."/>
            <person name="Schmutz J."/>
            <person name="Larimer F."/>
            <person name="Land M."/>
            <person name="Hauser L."/>
            <person name="Kyrpides N."/>
            <person name="Lykidis A."/>
            <person name="Mesbah N.M."/>
            <person name="Wiegel J."/>
        </authorList>
    </citation>
    <scope>NUCLEOTIDE SEQUENCE [LARGE SCALE GENOMIC DNA]</scope>
    <source>
        <strain evidence="7">ATCC BAA-1301 / DSM 18059 / JW/NM-WN-LF</strain>
    </source>
</reference>
<dbReference type="InParanoid" id="B2A644"/>
<keyword evidence="2 5" id="KW-0812">Transmembrane</keyword>
<proteinExistence type="predicted"/>
<dbReference type="HOGENOM" id="CLU_094526_0_0_9"/>
<dbReference type="STRING" id="457570.Nther_1890"/>
<dbReference type="PANTHER" id="PTHR35529:SF2">
    <property type="entry name" value="SPORULATION PROTEIN YTAF-RELATED"/>
    <property type="match status" value="1"/>
</dbReference>
<dbReference type="Pfam" id="PF02659">
    <property type="entry name" value="Mntp"/>
    <property type="match status" value="2"/>
</dbReference>
<evidence type="ECO:0000313" key="6">
    <source>
        <dbReference type="EMBL" id="ACB85461.1"/>
    </source>
</evidence>
<dbReference type="eggNOG" id="COG1971">
    <property type="taxonomic scope" value="Bacteria"/>
</dbReference>
<name>B2A644_NATTJ</name>
<evidence type="ECO:0000256" key="2">
    <source>
        <dbReference type="ARBA" id="ARBA00022692"/>
    </source>
</evidence>
<organism evidence="6 7">
    <name type="scientific">Natranaerobius thermophilus (strain ATCC BAA-1301 / DSM 18059 / JW/NM-WN-LF)</name>
    <dbReference type="NCBI Taxonomy" id="457570"/>
    <lineage>
        <taxon>Bacteria</taxon>
        <taxon>Bacillati</taxon>
        <taxon>Bacillota</taxon>
        <taxon>Clostridia</taxon>
        <taxon>Natranaerobiales</taxon>
        <taxon>Natranaerobiaceae</taxon>
        <taxon>Natranaerobius</taxon>
    </lineage>
</organism>
<keyword evidence="7" id="KW-1185">Reference proteome</keyword>
<evidence type="ECO:0000256" key="3">
    <source>
        <dbReference type="ARBA" id="ARBA00022989"/>
    </source>
</evidence>
<dbReference type="InterPro" id="IPR003810">
    <property type="entry name" value="Mntp/YtaF"/>
</dbReference>
<feature type="transmembrane region" description="Helical" evidence="5">
    <location>
        <begin position="188"/>
        <end position="206"/>
    </location>
</feature>
<keyword evidence="4 5" id="KW-0472">Membrane</keyword>
<dbReference type="FunCoup" id="B2A644">
    <property type="interactions" value="5"/>
</dbReference>
<dbReference type="PANTHER" id="PTHR35529">
    <property type="entry name" value="MANGANESE EFFLUX PUMP MNTP-RELATED"/>
    <property type="match status" value="1"/>
</dbReference>
<protein>
    <submittedName>
        <fullName evidence="6">Sporulation protein YtaF</fullName>
    </submittedName>
</protein>
<evidence type="ECO:0000313" key="7">
    <source>
        <dbReference type="Proteomes" id="UP000001683"/>
    </source>
</evidence>
<dbReference type="Proteomes" id="UP000001683">
    <property type="component" value="Chromosome"/>
</dbReference>
<keyword evidence="3 5" id="KW-1133">Transmembrane helix</keyword>
<feature type="transmembrane region" description="Helical" evidence="5">
    <location>
        <begin position="32"/>
        <end position="54"/>
    </location>
</feature>
<evidence type="ECO:0000256" key="1">
    <source>
        <dbReference type="ARBA" id="ARBA00022475"/>
    </source>
</evidence>
<dbReference type="AlphaFoldDB" id="B2A644"/>
<feature type="transmembrane region" description="Helical" evidence="5">
    <location>
        <begin position="66"/>
        <end position="84"/>
    </location>
</feature>
<evidence type="ECO:0000256" key="5">
    <source>
        <dbReference type="SAM" id="Phobius"/>
    </source>
</evidence>